<dbReference type="AlphaFoldDB" id="A0A0B6XXU7"/>
<keyword evidence="3 5" id="KW-1133">Transmembrane helix</keyword>
<reference evidence="7" key="1">
    <citation type="submission" date="2014-12" db="EMBL/GenBank/DDBJ databases">
        <title>Insight into the proteome of Arion vulgaris.</title>
        <authorList>
            <person name="Aradska J."/>
            <person name="Bulat T."/>
            <person name="Smidak R."/>
            <person name="Sarate P."/>
            <person name="Gangsoo J."/>
            <person name="Sialana F."/>
            <person name="Bilban M."/>
            <person name="Lubec G."/>
        </authorList>
    </citation>
    <scope>NUCLEOTIDE SEQUENCE</scope>
    <source>
        <tissue evidence="7">Skin</tissue>
    </source>
</reference>
<proteinExistence type="predicted"/>
<evidence type="ECO:0000256" key="4">
    <source>
        <dbReference type="ARBA" id="ARBA00023136"/>
    </source>
</evidence>
<sequence length="95" mass="10244">AIKVGYAMAVTFAVGILQVFLGAMRLGFLTTFLSDPLISGFTTGAAIHVFSSQLKSAFGVKVQRFSGPFKLIFSYEDFFLNINKANIVTISATIV</sequence>
<dbReference type="InterPro" id="IPR001902">
    <property type="entry name" value="SLC26A/SulP_fam"/>
</dbReference>
<feature type="non-terminal residue" evidence="7">
    <location>
        <position position="95"/>
    </location>
</feature>
<evidence type="ECO:0000256" key="2">
    <source>
        <dbReference type="ARBA" id="ARBA00022692"/>
    </source>
</evidence>
<protein>
    <recommendedName>
        <fullName evidence="6">SLC26A/SulP transporter domain-containing protein</fullName>
    </recommendedName>
</protein>
<evidence type="ECO:0000256" key="3">
    <source>
        <dbReference type="ARBA" id="ARBA00022989"/>
    </source>
</evidence>
<dbReference type="GO" id="GO:0055085">
    <property type="term" value="P:transmembrane transport"/>
    <property type="evidence" value="ECO:0007669"/>
    <property type="project" value="InterPro"/>
</dbReference>
<evidence type="ECO:0000256" key="1">
    <source>
        <dbReference type="ARBA" id="ARBA00004141"/>
    </source>
</evidence>
<keyword evidence="4 5" id="KW-0472">Membrane</keyword>
<feature type="non-terminal residue" evidence="7">
    <location>
        <position position="1"/>
    </location>
</feature>
<feature type="transmembrane region" description="Helical" evidence="5">
    <location>
        <begin position="6"/>
        <end position="28"/>
    </location>
</feature>
<accession>A0A0B6XXU7</accession>
<dbReference type="Pfam" id="PF00916">
    <property type="entry name" value="Sulfate_transp"/>
    <property type="match status" value="1"/>
</dbReference>
<dbReference type="GO" id="GO:0016020">
    <property type="term" value="C:membrane"/>
    <property type="evidence" value="ECO:0007669"/>
    <property type="project" value="UniProtKB-SubCell"/>
</dbReference>
<dbReference type="InterPro" id="IPR011547">
    <property type="entry name" value="SLC26A/SulP_dom"/>
</dbReference>
<evidence type="ECO:0000313" key="7">
    <source>
        <dbReference type="EMBL" id="CEK48356.1"/>
    </source>
</evidence>
<evidence type="ECO:0000259" key="6">
    <source>
        <dbReference type="Pfam" id="PF00916"/>
    </source>
</evidence>
<comment type="subcellular location">
    <subcellularLocation>
        <location evidence="1">Membrane</location>
        <topology evidence="1">Multi-pass membrane protein</topology>
    </subcellularLocation>
</comment>
<gene>
    <name evidence="7" type="primary">ORF3733</name>
</gene>
<feature type="domain" description="SLC26A/SulP transporter" evidence="6">
    <location>
        <begin position="6"/>
        <end position="91"/>
    </location>
</feature>
<dbReference type="PANTHER" id="PTHR11814">
    <property type="entry name" value="SULFATE TRANSPORTER"/>
    <property type="match status" value="1"/>
</dbReference>
<name>A0A0B6XXU7_9EUPU</name>
<dbReference type="EMBL" id="HACG01001491">
    <property type="protein sequence ID" value="CEK48356.1"/>
    <property type="molecule type" value="Transcribed_RNA"/>
</dbReference>
<keyword evidence="2 5" id="KW-0812">Transmembrane</keyword>
<organism evidence="7">
    <name type="scientific">Arion vulgaris</name>
    <dbReference type="NCBI Taxonomy" id="1028688"/>
    <lineage>
        <taxon>Eukaryota</taxon>
        <taxon>Metazoa</taxon>
        <taxon>Spiralia</taxon>
        <taxon>Lophotrochozoa</taxon>
        <taxon>Mollusca</taxon>
        <taxon>Gastropoda</taxon>
        <taxon>Heterobranchia</taxon>
        <taxon>Euthyneura</taxon>
        <taxon>Panpulmonata</taxon>
        <taxon>Eupulmonata</taxon>
        <taxon>Stylommatophora</taxon>
        <taxon>Helicina</taxon>
        <taxon>Arionoidea</taxon>
        <taxon>Arionidae</taxon>
        <taxon>Arion</taxon>
    </lineage>
</organism>
<evidence type="ECO:0000256" key="5">
    <source>
        <dbReference type="SAM" id="Phobius"/>
    </source>
</evidence>